<gene>
    <name evidence="2" type="ORF">AAEO50_09170</name>
</gene>
<dbReference type="EMBL" id="JBBYAF010000014">
    <property type="protein sequence ID" value="MEL3972449.1"/>
    <property type="molecule type" value="Genomic_DNA"/>
</dbReference>
<evidence type="ECO:0000313" key="3">
    <source>
        <dbReference type="Proteomes" id="UP001389717"/>
    </source>
</evidence>
<dbReference type="InterPro" id="IPR002545">
    <property type="entry name" value="CheW-lke_dom"/>
</dbReference>
<dbReference type="SMART" id="SM00260">
    <property type="entry name" value="CheW"/>
    <property type="match status" value="1"/>
</dbReference>
<accession>A0ABU9K8M9</accession>
<dbReference type="Proteomes" id="UP001389717">
    <property type="component" value="Unassembled WGS sequence"/>
</dbReference>
<proteinExistence type="predicted"/>
<dbReference type="PROSITE" id="PS50851">
    <property type="entry name" value="CHEW"/>
    <property type="match status" value="1"/>
</dbReference>
<dbReference type="Gene3D" id="2.40.50.180">
    <property type="entry name" value="CheA-289, Domain 4"/>
    <property type="match status" value="1"/>
</dbReference>
<dbReference type="PANTHER" id="PTHR22617">
    <property type="entry name" value="CHEMOTAXIS SENSOR HISTIDINE KINASE-RELATED"/>
    <property type="match status" value="1"/>
</dbReference>
<evidence type="ECO:0000313" key="2">
    <source>
        <dbReference type="EMBL" id="MEL3972449.1"/>
    </source>
</evidence>
<protein>
    <submittedName>
        <fullName evidence="2">Chemotaxis protein CheW</fullName>
    </submittedName>
</protein>
<dbReference type="Pfam" id="PF01584">
    <property type="entry name" value="CheW"/>
    <property type="match status" value="1"/>
</dbReference>
<reference evidence="2 3" key="1">
    <citation type="submission" date="2024-04" db="EMBL/GenBank/DDBJ databases">
        <title>Bacillus oryzaecorticis sp. nov., a moderately halophilic bacterium isolated from rice husks.</title>
        <authorList>
            <person name="Zhu H.-S."/>
        </authorList>
    </citation>
    <scope>NUCLEOTIDE SEQUENCE [LARGE SCALE GENOMIC DNA]</scope>
    <source>
        <strain evidence="2 3">ZC255</strain>
    </source>
</reference>
<comment type="caution">
    <text evidence="2">The sequence shown here is derived from an EMBL/GenBank/DDBJ whole genome shotgun (WGS) entry which is preliminary data.</text>
</comment>
<dbReference type="RefSeq" id="WP_341982732.1">
    <property type="nucleotide sequence ID" value="NZ_JBBYAF010000014.1"/>
</dbReference>
<evidence type="ECO:0000259" key="1">
    <source>
        <dbReference type="PROSITE" id="PS50851"/>
    </source>
</evidence>
<dbReference type="SUPFAM" id="SSF50341">
    <property type="entry name" value="CheW-like"/>
    <property type="match status" value="1"/>
</dbReference>
<feature type="domain" description="CheW-like" evidence="1">
    <location>
        <begin position="2"/>
        <end position="141"/>
    </location>
</feature>
<name>A0ABU9K8M9_9BACI</name>
<dbReference type="InterPro" id="IPR036061">
    <property type="entry name" value="CheW-like_dom_sf"/>
</dbReference>
<dbReference type="InterPro" id="IPR039315">
    <property type="entry name" value="CheW"/>
</dbReference>
<organism evidence="2 3">
    <name type="scientific">Rossellomorea oryzaecorticis</name>
    <dbReference type="NCBI Taxonomy" id="1396505"/>
    <lineage>
        <taxon>Bacteria</taxon>
        <taxon>Bacillati</taxon>
        <taxon>Bacillota</taxon>
        <taxon>Bacilli</taxon>
        <taxon>Bacillales</taxon>
        <taxon>Bacillaceae</taxon>
        <taxon>Rossellomorea</taxon>
    </lineage>
</organism>
<dbReference type="Gene3D" id="2.30.30.40">
    <property type="entry name" value="SH3 Domains"/>
    <property type="match status" value="1"/>
</dbReference>
<sequence length="157" mass="17770">MMTKVVVFHAGREEYALPIENVVSIEKLDHINPIPHLPPYVLGLVKVRNELIPVMDMSSILYNNPLTNDEGLFLLVVHTETLEVGLVVKEAKEILEVADASITDVGLLSYSRTKYFNGVINLEKRMITKIDPEVLVESLEGIKELRDYVQEQKISQI</sequence>
<dbReference type="PANTHER" id="PTHR22617:SF23">
    <property type="entry name" value="CHEMOTAXIS PROTEIN CHEW"/>
    <property type="match status" value="1"/>
</dbReference>
<keyword evidence="3" id="KW-1185">Reference proteome</keyword>